<name>H3B8Z2_LATCH</name>
<dbReference type="STRING" id="7897.ENSLACP00000018363"/>
<evidence type="ECO:0000256" key="2">
    <source>
        <dbReference type="ARBA" id="ARBA00022729"/>
    </source>
</evidence>
<dbReference type="SUPFAM" id="SSF57535">
    <property type="entry name" value="Complement control module/SCR domain"/>
    <property type="match status" value="3"/>
</dbReference>
<feature type="domain" description="HYR" evidence="6">
    <location>
        <begin position="122"/>
        <end position="206"/>
    </location>
</feature>
<keyword evidence="3" id="KW-0677">Repeat</keyword>
<feature type="domain" description="Sushi" evidence="7">
    <location>
        <begin position="65"/>
        <end position="123"/>
    </location>
</feature>
<dbReference type="FunFam" id="2.10.70.10:FF:000024">
    <property type="entry name" value="Sushi repeat-containing protein SRPX"/>
    <property type="match status" value="1"/>
</dbReference>
<dbReference type="Pfam" id="PF00084">
    <property type="entry name" value="Sushi"/>
    <property type="match status" value="3"/>
</dbReference>
<dbReference type="InterPro" id="IPR003410">
    <property type="entry name" value="HYR_dom"/>
</dbReference>
<evidence type="ECO:0000259" key="7">
    <source>
        <dbReference type="PROSITE" id="PS50923"/>
    </source>
</evidence>
<dbReference type="GO" id="GO:0001845">
    <property type="term" value="P:phagolysosome assembly"/>
    <property type="evidence" value="ECO:0007669"/>
    <property type="project" value="TreeGrafter"/>
</dbReference>
<dbReference type="InterPro" id="IPR025232">
    <property type="entry name" value="DUF4174"/>
</dbReference>
<keyword evidence="2" id="KW-0732">Signal</keyword>
<dbReference type="InParanoid" id="H3B8Z2"/>
<protein>
    <submittedName>
        <fullName evidence="8">Sushi repeat containing protein X-linked</fullName>
    </submittedName>
</protein>
<feature type="domain" description="Sushi" evidence="7">
    <location>
        <begin position="14"/>
        <end position="64"/>
    </location>
</feature>
<dbReference type="EMBL" id="AFYH01063945">
    <property type="status" value="NOT_ANNOTATED_CDS"/>
    <property type="molecule type" value="Genomic_DNA"/>
</dbReference>
<evidence type="ECO:0000313" key="9">
    <source>
        <dbReference type="Proteomes" id="UP000008672"/>
    </source>
</evidence>
<dbReference type="EMBL" id="AFYH01063944">
    <property type="status" value="NOT_ANNOTATED_CDS"/>
    <property type="molecule type" value="Genomic_DNA"/>
</dbReference>
<dbReference type="OMA" id="RIQYTVY"/>
<dbReference type="EMBL" id="AFYH01063943">
    <property type="status" value="NOT_ANNOTATED_CDS"/>
    <property type="molecule type" value="Genomic_DNA"/>
</dbReference>
<feature type="disulfide bond" evidence="5">
    <location>
        <begin position="94"/>
        <end position="121"/>
    </location>
</feature>
<keyword evidence="1 5" id="KW-0768">Sushi</keyword>
<dbReference type="Pfam" id="PF13778">
    <property type="entry name" value="DUF4174"/>
    <property type="match status" value="1"/>
</dbReference>
<feature type="domain" description="Sushi" evidence="7">
    <location>
        <begin position="207"/>
        <end position="266"/>
    </location>
</feature>
<gene>
    <name evidence="8" type="primary">SRPX</name>
</gene>
<dbReference type="Proteomes" id="UP000008672">
    <property type="component" value="Unassembled WGS sequence"/>
</dbReference>
<evidence type="ECO:0000259" key="6">
    <source>
        <dbReference type="PROSITE" id="PS50825"/>
    </source>
</evidence>
<sequence>TPWCSPIKVKNGYARCVTPRGEYFKNVLGARCDIRCKRGYEVNGYQHVVCLSNKRWSGKFDCKQIRCPKLSMPANGGFKCTDGAYFKSRCEYFCSPGYQMKGQRVVACMDNKRWTGNQPSCVDLEPPMIQCPSVKEKTAEPEKLTVRVFWDTPEGKDTADGTLTDVTLKGLSPGSEFSEGEHKIQYTVFDRAGNKGSCRFKVKVRVRRCGKHSAPENGYVKCTGDGDNYGVTCEFSCMGGYELQGSSARVCQYSYAWSGSEPNCAPMTVSVGFRTAAAFLDQFYEKRRLLIVSAPTAANHYYRFQMGLLQQAQCGLDLRHVTVIELVGIFPAQIGRIRHRILPPSLALQLRLLLRISHYNFNMVLVDKNGLDKERYPFPVTTAELFTLIDTFPLRKEEMKLQAETGQTCN</sequence>
<comment type="caution">
    <text evidence="5">Lacks conserved residue(s) required for the propagation of feature annotation.</text>
</comment>
<dbReference type="GeneTree" id="ENSGT00940000160302"/>
<dbReference type="HOGENOM" id="CLU_047011_0_0_1"/>
<dbReference type="PANTHER" id="PTHR46343:SF1">
    <property type="entry name" value="SUSHI REPEAT-CONTAINING PROTEIN SRPX"/>
    <property type="match status" value="1"/>
</dbReference>
<dbReference type="Pfam" id="PF02494">
    <property type="entry name" value="HYR"/>
    <property type="match status" value="1"/>
</dbReference>
<reference evidence="8" key="2">
    <citation type="submission" date="2025-08" db="UniProtKB">
        <authorList>
            <consortium name="Ensembl"/>
        </authorList>
    </citation>
    <scope>IDENTIFICATION</scope>
</reference>
<dbReference type="InterPro" id="IPR043555">
    <property type="entry name" value="SRPX-like"/>
</dbReference>
<dbReference type="Ensembl" id="ENSLACT00000018496.1">
    <property type="protein sequence ID" value="ENSLACP00000018363.1"/>
    <property type="gene ID" value="ENSLACG00000016173.1"/>
</dbReference>
<dbReference type="SMART" id="SM00032">
    <property type="entry name" value="CCP"/>
    <property type="match status" value="3"/>
</dbReference>
<keyword evidence="4 5" id="KW-1015">Disulfide bond</keyword>
<dbReference type="AlphaFoldDB" id="H3B8Z2"/>
<dbReference type="eggNOG" id="ENOG502QVU2">
    <property type="taxonomic scope" value="Eukaryota"/>
</dbReference>
<dbReference type="PANTHER" id="PTHR46343">
    <property type="entry name" value="HYR DOMAIN-CONTAINING PROTEIN"/>
    <property type="match status" value="1"/>
</dbReference>
<evidence type="ECO:0000256" key="1">
    <source>
        <dbReference type="ARBA" id="ARBA00022659"/>
    </source>
</evidence>
<evidence type="ECO:0000313" key="8">
    <source>
        <dbReference type="Ensembl" id="ENSLACP00000018363.1"/>
    </source>
</evidence>
<proteinExistence type="predicted"/>
<reference evidence="9" key="1">
    <citation type="submission" date="2011-08" db="EMBL/GenBank/DDBJ databases">
        <title>The draft genome of Latimeria chalumnae.</title>
        <authorList>
            <person name="Di Palma F."/>
            <person name="Alfoldi J."/>
            <person name="Johnson J."/>
            <person name="Berlin A."/>
            <person name="Gnerre S."/>
            <person name="Jaffe D."/>
            <person name="MacCallum I."/>
            <person name="Young S."/>
            <person name="Walker B.J."/>
            <person name="Lander E."/>
            <person name="Lindblad-Toh K."/>
        </authorList>
    </citation>
    <scope>NUCLEOTIDE SEQUENCE [LARGE SCALE GENOMIC DNA]</scope>
    <source>
        <strain evidence="9">Wild caught</strain>
    </source>
</reference>
<dbReference type="InterPro" id="IPR035976">
    <property type="entry name" value="Sushi/SCR/CCP_sf"/>
</dbReference>
<evidence type="ECO:0000256" key="4">
    <source>
        <dbReference type="ARBA" id="ARBA00023157"/>
    </source>
</evidence>
<dbReference type="CDD" id="cd00033">
    <property type="entry name" value="CCP"/>
    <property type="match status" value="3"/>
</dbReference>
<accession>H3B8Z2</accession>
<feature type="disulfide bond" evidence="5">
    <location>
        <begin position="237"/>
        <end position="264"/>
    </location>
</feature>
<dbReference type="FunCoup" id="H3B8Z2">
    <property type="interactions" value="87"/>
</dbReference>
<dbReference type="PROSITE" id="PS50923">
    <property type="entry name" value="SUSHI"/>
    <property type="match status" value="3"/>
</dbReference>
<dbReference type="InterPro" id="IPR000436">
    <property type="entry name" value="Sushi_SCR_CCP_dom"/>
</dbReference>
<reference evidence="8" key="3">
    <citation type="submission" date="2025-09" db="UniProtKB">
        <authorList>
            <consortium name="Ensembl"/>
        </authorList>
    </citation>
    <scope>IDENTIFICATION</scope>
</reference>
<keyword evidence="9" id="KW-1185">Reference proteome</keyword>
<dbReference type="PROSITE" id="PS50825">
    <property type="entry name" value="HYR"/>
    <property type="match status" value="1"/>
</dbReference>
<evidence type="ECO:0000256" key="3">
    <source>
        <dbReference type="ARBA" id="ARBA00022737"/>
    </source>
</evidence>
<organism evidence="8 9">
    <name type="scientific">Latimeria chalumnae</name>
    <name type="common">Coelacanth</name>
    <dbReference type="NCBI Taxonomy" id="7897"/>
    <lineage>
        <taxon>Eukaryota</taxon>
        <taxon>Metazoa</taxon>
        <taxon>Chordata</taxon>
        <taxon>Craniata</taxon>
        <taxon>Vertebrata</taxon>
        <taxon>Euteleostomi</taxon>
        <taxon>Coelacanthiformes</taxon>
        <taxon>Coelacanthidae</taxon>
        <taxon>Latimeria</taxon>
    </lineage>
</organism>
<dbReference type="Bgee" id="ENSLACG00000016173">
    <property type="expression patterns" value="Expressed in pelvic fin and 6 other cell types or tissues"/>
</dbReference>
<evidence type="ECO:0000256" key="5">
    <source>
        <dbReference type="PROSITE-ProRule" id="PRU00302"/>
    </source>
</evidence>
<dbReference type="Gene3D" id="2.10.70.10">
    <property type="entry name" value="Complement Module, domain 1"/>
    <property type="match status" value="3"/>
</dbReference>